<dbReference type="AlphaFoldDB" id="A0A3L6QBF7"/>
<evidence type="ECO:0000256" key="1">
    <source>
        <dbReference type="ARBA" id="ARBA00009861"/>
    </source>
</evidence>
<dbReference type="InterPro" id="IPR023213">
    <property type="entry name" value="CAT-like_dom_sf"/>
</dbReference>
<name>A0A3L6QBF7_PANMI</name>
<accession>A0A3L6QBF7</accession>
<dbReference type="PANTHER" id="PTHR31642">
    <property type="entry name" value="TRICHOTHECENE 3-O-ACETYLTRANSFERASE"/>
    <property type="match status" value="1"/>
</dbReference>
<comment type="similarity">
    <text evidence="1">Belongs to the plant acyltransferase family.</text>
</comment>
<keyword evidence="2" id="KW-0808">Transferase</keyword>
<dbReference type="EMBL" id="PQIB02000013">
    <property type="protein sequence ID" value="RLM74926.1"/>
    <property type="molecule type" value="Genomic_DNA"/>
</dbReference>
<evidence type="ECO:0000256" key="3">
    <source>
        <dbReference type="ARBA" id="ARBA00023315"/>
    </source>
</evidence>
<dbReference type="Pfam" id="PF02458">
    <property type="entry name" value="Transferase"/>
    <property type="match status" value="1"/>
</dbReference>
<keyword evidence="3" id="KW-0012">Acyltransferase</keyword>
<dbReference type="STRING" id="4540.A0A3L6QBF7"/>
<evidence type="ECO:0000313" key="4">
    <source>
        <dbReference type="EMBL" id="RLM74926.1"/>
    </source>
</evidence>
<dbReference type="FunFam" id="3.30.559.10:FF:000015">
    <property type="entry name" value="Spermidine hydroxycinnamoyl transferase"/>
    <property type="match status" value="1"/>
</dbReference>
<keyword evidence="5" id="KW-1185">Reference proteome</keyword>
<evidence type="ECO:0000313" key="5">
    <source>
        <dbReference type="Proteomes" id="UP000275267"/>
    </source>
</evidence>
<dbReference type="Proteomes" id="UP000275267">
    <property type="component" value="Unassembled WGS sequence"/>
</dbReference>
<dbReference type="Gene3D" id="3.30.559.10">
    <property type="entry name" value="Chloramphenicol acetyltransferase-like domain"/>
    <property type="match status" value="2"/>
</dbReference>
<comment type="caution">
    <text evidence="4">The sequence shown here is derived from an EMBL/GenBank/DDBJ whole genome shotgun (WGS) entry which is preliminary data.</text>
</comment>
<dbReference type="FunFam" id="3.30.559.10:FF:000008">
    <property type="entry name" value="Tryptamine hydroxycinnamoyl transferase"/>
    <property type="match status" value="1"/>
</dbReference>
<reference evidence="5" key="1">
    <citation type="journal article" date="2019" name="Nat. Commun.">
        <title>The genome of broomcorn millet.</title>
        <authorList>
            <person name="Zou C."/>
            <person name="Miki D."/>
            <person name="Li D."/>
            <person name="Tang Q."/>
            <person name="Xiao L."/>
            <person name="Rajput S."/>
            <person name="Deng P."/>
            <person name="Jia W."/>
            <person name="Huang R."/>
            <person name="Zhang M."/>
            <person name="Sun Y."/>
            <person name="Hu J."/>
            <person name="Fu X."/>
            <person name="Schnable P.S."/>
            <person name="Li F."/>
            <person name="Zhang H."/>
            <person name="Feng B."/>
            <person name="Zhu X."/>
            <person name="Liu R."/>
            <person name="Schnable J.C."/>
            <person name="Zhu J.-K."/>
            <person name="Zhang H."/>
        </authorList>
    </citation>
    <scope>NUCLEOTIDE SEQUENCE [LARGE SCALE GENOMIC DNA]</scope>
</reference>
<protein>
    <submittedName>
        <fullName evidence="4">Shikimate O-hydroxycinnamoyltransferase-like</fullName>
    </submittedName>
</protein>
<dbReference type="PANTHER" id="PTHR31642:SF11">
    <property type="entry name" value="SHIKIMATE O-HYDROXYCINNAMOYLTRANSFERASE"/>
    <property type="match status" value="1"/>
</dbReference>
<proteinExistence type="inferred from homology"/>
<organism evidence="4 5">
    <name type="scientific">Panicum miliaceum</name>
    <name type="common">Proso millet</name>
    <name type="synonym">Broomcorn millet</name>
    <dbReference type="NCBI Taxonomy" id="4540"/>
    <lineage>
        <taxon>Eukaryota</taxon>
        <taxon>Viridiplantae</taxon>
        <taxon>Streptophyta</taxon>
        <taxon>Embryophyta</taxon>
        <taxon>Tracheophyta</taxon>
        <taxon>Spermatophyta</taxon>
        <taxon>Magnoliopsida</taxon>
        <taxon>Liliopsida</taxon>
        <taxon>Poales</taxon>
        <taxon>Poaceae</taxon>
        <taxon>PACMAD clade</taxon>
        <taxon>Panicoideae</taxon>
        <taxon>Panicodae</taxon>
        <taxon>Paniceae</taxon>
        <taxon>Panicinae</taxon>
        <taxon>Panicum</taxon>
        <taxon>Panicum sect. Panicum</taxon>
    </lineage>
</organism>
<sequence>MQMTITVRRSTIVHPAREAPRRRLWLSDLDLVMPRIHTLSVYFYRRPEGPAPEPEGFFDGQRMRRALAEVLVPFYPMAGRLARDEDGRLEIDCNGEGVIFVEADAPDTAVDDYGDFAPTVEFNSLIPAVDYTGDISSFPFVVLQVTYFKCGGVSLGVGIYHNVADGMSSLHFINSWSDLCRGTQISVMPFIDHTLLRSFDPPNPSFQPVEYQPPPMLSSMPQTLASKLVPLSTTVGIFKLTFTDFTRLRSQLPAGEGAPRFSTYVILAAHVWRCVSLAYGLPPEQPTKLFCATDGRQRLQPPLPDGYFGNVIFTATPLAEAGKVTSGLADWAAVIQGALDRMDSDYCRSVLNYLGRQPDLSAMLPGDHIFRCPNLGLTSWTRLPIHDADFGWGRPVFMGPITCEGLGFILPSANGDGSLSIVLSLQAEHMEKFRKLIFEF</sequence>
<gene>
    <name evidence="4" type="ORF">C2845_PM15G13330</name>
</gene>
<dbReference type="GO" id="GO:0016747">
    <property type="term" value="F:acyltransferase activity, transferring groups other than amino-acyl groups"/>
    <property type="evidence" value="ECO:0007669"/>
    <property type="project" value="UniProtKB-ARBA"/>
</dbReference>
<dbReference type="OrthoDB" id="671439at2759"/>
<evidence type="ECO:0000256" key="2">
    <source>
        <dbReference type="ARBA" id="ARBA00022679"/>
    </source>
</evidence>
<dbReference type="InterPro" id="IPR050317">
    <property type="entry name" value="Plant_Fungal_Acyltransferase"/>
</dbReference>